<dbReference type="AlphaFoldDB" id="A0A2V3TS05"/>
<evidence type="ECO:0000313" key="2">
    <source>
        <dbReference type="Proteomes" id="UP000248021"/>
    </source>
</evidence>
<gene>
    <name evidence="1" type="ORF">C7450_12257</name>
</gene>
<dbReference type="RefSeq" id="WP_110378473.1">
    <property type="nucleotide sequence ID" value="NZ_JAHBRY010000004.1"/>
</dbReference>
<dbReference type="SUPFAM" id="SSF56672">
    <property type="entry name" value="DNA/RNA polymerases"/>
    <property type="match status" value="1"/>
</dbReference>
<name>A0A2V3TS05_9HYPH</name>
<dbReference type="Proteomes" id="UP000248021">
    <property type="component" value="Unassembled WGS sequence"/>
</dbReference>
<dbReference type="InterPro" id="IPR043502">
    <property type="entry name" value="DNA/RNA_pol_sf"/>
</dbReference>
<proteinExistence type="predicted"/>
<dbReference type="EMBL" id="QJJK01000022">
    <property type="protein sequence ID" value="PXW50946.1"/>
    <property type="molecule type" value="Genomic_DNA"/>
</dbReference>
<keyword evidence="2" id="KW-1185">Reference proteome</keyword>
<comment type="caution">
    <text evidence="1">The sequence shown here is derived from an EMBL/GenBank/DDBJ whole genome shotgun (WGS) entry which is preliminary data.</text>
</comment>
<dbReference type="OrthoDB" id="2066645at2"/>
<organism evidence="1 2">
    <name type="scientific">Chelatococcus asaccharovorans</name>
    <dbReference type="NCBI Taxonomy" id="28210"/>
    <lineage>
        <taxon>Bacteria</taxon>
        <taxon>Pseudomonadati</taxon>
        <taxon>Pseudomonadota</taxon>
        <taxon>Alphaproteobacteria</taxon>
        <taxon>Hyphomicrobiales</taxon>
        <taxon>Chelatococcaceae</taxon>
        <taxon>Chelatococcus</taxon>
    </lineage>
</organism>
<protein>
    <recommendedName>
        <fullName evidence="3">DNA-directed DNA polymerase</fullName>
    </recommendedName>
</protein>
<reference evidence="1 2" key="1">
    <citation type="submission" date="2018-05" db="EMBL/GenBank/DDBJ databases">
        <title>Genomic Encyclopedia of Type Strains, Phase IV (KMG-IV): sequencing the most valuable type-strain genomes for metagenomic binning, comparative biology and taxonomic classification.</title>
        <authorList>
            <person name="Goeker M."/>
        </authorList>
    </citation>
    <scope>NUCLEOTIDE SEQUENCE [LARGE SCALE GENOMIC DNA]</scope>
    <source>
        <strain evidence="1 2">DSM 6462</strain>
    </source>
</reference>
<sequence>MGNGLETNTTVTFRITPEGARHSVVVATERITEREQGTRPKRGLPPPPKQYLLIGFDAEYVPPAPPHSGDDMGPSEPLNNDILSYQFSVRKAVEGEEPGSPIAGIVLPDDGGRVALAPFLAFAIGTWLERFPGETAPSTIYLVGHFTRESISAFADFRDFQRCLSIIHNTFVTVNRTLAIKLTPIDARQVSLTINLRDVRLLAPEDHSSLDQIANILGLPRPETTYRRPLSSHPNLKDLIAQDWPRYRAWATQNADICVAYSERLLSRNSTLAGKFTLPVTLTSIGQQMVLDRWKTAGFQPLEPLGKEEIQETRFDRRSARFVTKKTNVYIDRVHWEVDFVTDSYHGGRNEQFMFGPAPEGEWRDFDLASAYTTAMSLICLPQWQDLQPLSNLEDVEPTDLAFACVAFEFPETVRFPTLPVRTGNGLIFPRKGRSVCSAPEIALARELQAELTLIKGVTVPVDMEKPLFKGFITDCLEHRNAFEKGSLDNLFWKELGNSTYGKLAQGLREKRVYDSRSNKMEFIPEAKITQPFYASFITSYTRAVIGEILNRLPQEVTVFSVTTDGFLCTASLEDMSMALSGPLAGSFTQARRDLVGNDDALEVKHIIRQPIGWRTRGSATLKPGHEPEDIVLQKGGIKVPERYGKLEQNLYMVDLFLNRTADQTITQSTNITIRQMIAENVDFGREDSERRLAMEFDWKRVPTNHRDETIEFEGTPFNHLAFDSIPLQSKDQFEELRSLWAAYTKNDPKILKTEADYSRFMDYVDAKRNNGRYAFTEDGDLKRIKLELCAAFVRRDGSFAEIRTRSTYTHKEFARILTNFGIPCKDSDVENAARNKKKGRLMAYGQSGDSERVKEVLIKLKNECFPDLDIALFLKGDIGNISHNENTVSDNGMV</sequence>
<evidence type="ECO:0000313" key="1">
    <source>
        <dbReference type="EMBL" id="PXW50946.1"/>
    </source>
</evidence>
<evidence type="ECO:0008006" key="3">
    <source>
        <dbReference type="Google" id="ProtNLM"/>
    </source>
</evidence>
<accession>A0A2V3TS05</accession>